<dbReference type="GO" id="GO:0008137">
    <property type="term" value="F:NADH dehydrogenase (ubiquinone) activity"/>
    <property type="evidence" value="ECO:0007669"/>
    <property type="project" value="UniProtKB-EC"/>
</dbReference>
<keyword evidence="9" id="KW-0249">Electron transport</keyword>
<evidence type="ECO:0000313" key="17">
    <source>
        <dbReference type="EMBL" id="AOY39692.1"/>
    </source>
</evidence>
<gene>
    <name evidence="17" type="primary">nad6</name>
</gene>
<keyword evidence="8" id="KW-1278">Translocase</keyword>
<evidence type="ECO:0000256" key="9">
    <source>
        <dbReference type="ARBA" id="ARBA00022982"/>
    </source>
</evidence>
<evidence type="ECO:0000256" key="7">
    <source>
        <dbReference type="ARBA" id="ARBA00022692"/>
    </source>
</evidence>
<evidence type="ECO:0000256" key="13">
    <source>
        <dbReference type="ARBA" id="ARBA00023136"/>
    </source>
</evidence>
<evidence type="ECO:0000256" key="2">
    <source>
        <dbReference type="ARBA" id="ARBA00005698"/>
    </source>
</evidence>
<evidence type="ECO:0000256" key="1">
    <source>
        <dbReference type="ARBA" id="ARBA00004225"/>
    </source>
</evidence>
<dbReference type="AlphaFoldDB" id="A0A343A564"/>
<keyword evidence="10 16" id="KW-1133">Transmembrane helix</keyword>
<comment type="subcellular location">
    <subcellularLocation>
        <location evidence="1">Mitochondrion membrane</location>
        <topology evidence="1">Multi-pass membrane protein</topology>
    </subcellularLocation>
</comment>
<keyword evidence="11" id="KW-0520">NAD</keyword>
<evidence type="ECO:0000256" key="4">
    <source>
        <dbReference type="ARBA" id="ARBA00021095"/>
    </source>
</evidence>
<comment type="similarity">
    <text evidence="2">Belongs to the complex I subunit 6 family.</text>
</comment>
<evidence type="ECO:0000256" key="15">
    <source>
        <dbReference type="ARBA" id="ARBA00049551"/>
    </source>
</evidence>
<evidence type="ECO:0000256" key="8">
    <source>
        <dbReference type="ARBA" id="ARBA00022967"/>
    </source>
</evidence>
<proteinExistence type="inferred from homology"/>
<dbReference type="InterPro" id="IPR050269">
    <property type="entry name" value="ComplexI_Subunit6"/>
</dbReference>
<dbReference type="GO" id="GO:0031966">
    <property type="term" value="C:mitochondrial membrane"/>
    <property type="evidence" value="ECO:0007669"/>
    <property type="project" value="UniProtKB-SubCell"/>
</dbReference>
<keyword evidence="5" id="KW-0813">Transport</keyword>
<protein>
    <recommendedName>
        <fullName evidence="4">NADH-ubiquinone oxidoreductase chain 6</fullName>
        <ecNumber evidence="3">7.1.1.2</ecNumber>
    </recommendedName>
    <alternativeName>
        <fullName evidence="14">NADH dehydrogenase subunit 6</fullName>
    </alternativeName>
</protein>
<keyword evidence="6" id="KW-0679">Respiratory chain</keyword>
<dbReference type="EMBL" id="KX035184">
    <property type="protein sequence ID" value="AOY39692.1"/>
    <property type="molecule type" value="Genomic_DNA"/>
</dbReference>
<evidence type="ECO:0000256" key="11">
    <source>
        <dbReference type="ARBA" id="ARBA00023027"/>
    </source>
</evidence>
<sequence>MLMMYLISFIMSTLFMTMNHPLSLGSILLIQTLSISIITGMMYSNFWYSYIILLIMIGGMLIMFMYMTSIASNEKFKIPKNMVMMTTIPLISLIIYFIDSWYNYLPMKTNIYNWFLPSLKKFYNWPNLLLSIMMMSFLLLTLIAIVKITDKKMGPMRQKYD</sequence>
<keyword evidence="12 17" id="KW-0496">Mitochondrion</keyword>
<feature type="transmembrane region" description="Helical" evidence="16">
    <location>
        <begin position="128"/>
        <end position="149"/>
    </location>
</feature>
<dbReference type="EC" id="7.1.1.2" evidence="3"/>
<evidence type="ECO:0000256" key="3">
    <source>
        <dbReference type="ARBA" id="ARBA00012944"/>
    </source>
</evidence>
<geneLocation type="mitochondrion" evidence="17"/>
<organism evidence="17">
    <name type="scientific">Scolytinae sp. BMNH 1040146</name>
    <dbReference type="NCBI Taxonomy" id="1903785"/>
    <lineage>
        <taxon>Eukaryota</taxon>
        <taxon>Metazoa</taxon>
        <taxon>Ecdysozoa</taxon>
        <taxon>Arthropoda</taxon>
        <taxon>Hexapoda</taxon>
        <taxon>Insecta</taxon>
        <taxon>Pterygota</taxon>
        <taxon>Neoptera</taxon>
        <taxon>Endopterygota</taxon>
        <taxon>Coleoptera</taxon>
        <taxon>Polyphaga</taxon>
        <taxon>Cucujiformia</taxon>
        <taxon>Curculionidae</taxon>
        <taxon>Scolytinae</taxon>
    </lineage>
</organism>
<evidence type="ECO:0000256" key="16">
    <source>
        <dbReference type="SAM" id="Phobius"/>
    </source>
</evidence>
<comment type="catalytic activity">
    <reaction evidence="15">
        <text>a ubiquinone + NADH + 5 H(+)(in) = a ubiquinol + NAD(+) + 4 H(+)(out)</text>
        <dbReference type="Rhea" id="RHEA:29091"/>
        <dbReference type="Rhea" id="RHEA-COMP:9565"/>
        <dbReference type="Rhea" id="RHEA-COMP:9566"/>
        <dbReference type="ChEBI" id="CHEBI:15378"/>
        <dbReference type="ChEBI" id="CHEBI:16389"/>
        <dbReference type="ChEBI" id="CHEBI:17976"/>
        <dbReference type="ChEBI" id="CHEBI:57540"/>
        <dbReference type="ChEBI" id="CHEBI:57945"/>
        <dbReference type="EC" id="7.1.1.2"/>
    </reaction>
</comment>
<keyword evidence="13 16" id="KW-0472">Membrane</keyword>
<feature type="transmembrane region" description="Helical" evidence="16">
    <location>
        <begin position="46"/>
        <end position="66"/>
    </location>
</feature>
<feature type="transmembrane region" description="Helical" evidence="16">
    <location>
        <begin position="78"/>
        <end position="98"/>
    </location>
</feature>
<dbReference type="PANTHER" id="PTHR11435">
    <property type="entry name" value="NADH UBIQUINONE OXIDOREDUCTASE SUBUNIT ND6"/>
    <property type="match status" value="1"/>
</dbReference>
<accession>A0A343A564</accession>
<evidence type="ECO:0000256" key="5">
    <source>
        <dbReference type="ARBA" id="ARBA00022448"/>
    </source>
</evidence>
<evidence type="ECO:0000256" key="14">
    <source>
        <dbReference type="ARBA" id="ARBA00031019"/>
    </source>
</evidence>
<reference evidence="17" key="1">
    <citation type="submission" date="2016-04" db="EMBL/GenBank/DDBJ databases">
        <title>Mitochondria of Scolytid beetles.</title>
        <authorList>
            <person name="Miller K."/>
            <person name="Linard B."/>
            <person name="Vogler A.P."/>
        </authorList>
    </citation>
    <scope>NUCLEOTIDE SEQUENCE</scope>
</reference>
<dbReference type="PANTHER" id="PTHR11435:SF1">
    <property type="entry name" value="NADH-UBIQUINONE OXIDOREDUCTASE CHAIN 6"/>
    <property type="match status" value="1"/>
</dbReference>
<evidence type="ECO:0000256" key="12">
    <source>
        <dbReference type="ARBA" id="ARBA00023128"/>
    </source>
</evidence>
<name>A0A343A564_9CUCU</name>
<evidence type="ECO:0000256" key="6">
    <source>
        <dbReference type="ARBA" id="ARBA00022660"/>
    </source>
</evidence>
<evidence type="ECO:0000256" key="10">
    <source>
        <dbReference type="ARBA" id="ARBA00022989"/>
    </source>
</evidence>
<keyword evidence="7 16" id="KW-0812">Transmembrane</keyword>